<dbReference type="Gene3D" id="1.25.40.20">
    <property type="entry name" value="Ankyrin repeat-containing domain"/>
    <property type="match status" value="5"/>
</dbReference>
<dbReference type="PROSITE" id="PS50088">
    <property type="entry name" value="ANK_REPEAT"/>
    <property type="match status" value="6"/>
</dbReference>
<dbReference type="InterPro" id="IPR002110">
    <property type="entry name" value="Ankyrin_rpt"/>
</dbReference>
<dbReference type="PANTHER" id="PTHR24198:SF165">
    <property type="entry name" value="ANKYRIN REPEAT-CONTAINING PROTEIN-RELATED"/>
    <property type="match status" value="1"/>
</dbReference>
<protein>
    <submittedName>
        <fullName evidence="4">Ankyrin repeat domain-containing protein 50</fullName>
    </submittedName>
</protein>
<feature type="repeat" description="ANK" evidence="3">
    <location>
        <begin position="82"/>
        <end position="114"/>
    </location>
</feature>
<dbReference type="PRINTS" id="PR01415">
    <property type="entry name" value="ANKYRIN"/>
</dbReference>
<feature type="repeat" description="ANK" evidence="3">
    <location>
        <begin position="115"/>
        <end position="149"/>
    </location>
</feature>
<feature type="repeat" description="ANK" evidence="3">
    <location>
        <begin position="151"/>
        <end position="183"/>
    </location>
</feature>
<keyword evidence="2 3" id="KW-0040">ANK repeat</keyword>
<dbReference type="SUPFAM" id="SSF48403">
    <property type="entry name" value="Ankyrin repeat"/>
    <property type="match status" value="2"/>
</dbReference>
<keyword evidence="5" id="KW-1185">Reference proteome</keyword>
<dbReference type="Pfam" id="PF00023">
    <property type="entry name" value="Ank"/>
    <property type="match status" value="2"/>
</dbReference>
<dbReference type="PROSITE" id="PS50297">
    <property type="entry name" value="ANK_REP_REGION"/>
    <property type="match status" value="6"/>
</dbReference>
<keyword evidence="1" id="KW-0677">Repeat</keyword>
<feature type="repeat" description="ANK" evidence="3">
    <location>
        <begin position="330"/>
        <end position="362"/>
    </location>
</feature>
<dbReference type="PANTHER" id="PTHR24198">
    <property type="entry name" value="ANKYRIN REPEAT AND PROTEIN KINASE DOMAIN-CONTAINING PROTEIN"/>
    <property type="match status" value="1"/>
</dbReference>
<dbReference type="OrthoDB" id="194358at2759"/>
<reference evidence="5" key="1">
    <citation type="journal article" date="2019" name="Nat. Commun.">
        <title>Expansion of phycobilisome linker gene families in mesophilic red algae.</title>
        <authorList>
            <person name="Lee J."/>
            <person name="Kim D."/>
            <person name="Bhattacharya D."/>
            <person name="Yoon H.S."/>
        </authorList>
    </citation>
    <scope>NUCLEOTIDE SEQUENCE [LARGE SCALE GENOMIC DNA]</scope>
    <source>
        <strain evidence="5">CCMP 1328</strain>
    </source>
</reference>
<evidence type="ECO:0000256" key="3">
    <source>
        <dbReference type="PROSITE-ProRule" id="PRU00023"/>
    </source>
</evidence>
<dbReference type="EMBL" id="VRMN01000007">
    <property type="protein sequence ID" value="KAA8493224.1"/>
    <property type="molecule type" value="Genomic_DNA"/>
</dbReference>
<sequence>MAMETDTQSAAWGALPGEQKVCAAARQGDADELVRLLHLGAPVDETDDDGKTALMFASEEGHVDCVRRLIERRADVNAADRHGHTPLMRAAHYGHVECLTLLLEQDASSNVEGLEGDTPLMCAIRSEKDACACVDALISHGVDVNYRSSVSGASALVVAAMCGAESCLRVLLKCNADVDATDCLGRTALMYASWIMSKPCFDVLIEHNANIHMADTMGHTALFHAAEHGDAASVLELIQRGADVNAGLTRGHRVDASTSLLKWFEARRMDEFDNGAEVSQGGDGSTYGKTLDIPFYSGLNALGAASAQGHVKCVRILVQVGQADVNEGTTGLTPLMLASMYGKHECVRELIRLGARIEAQSLHGGELTAMILACIGGSAECVVALLEAGAQQGVPADRQGVRDAFFFAVTYLREACVIALLDGVEGFSADTRCFSGLNALHVLIKCVRPREVYPYPREEESISDSMKESLKVLRILLARGTSFNGLDRLGRTPLDCLQERNHWAWGYNFYNLIARRGGQLNHRYLDQFWSNFPAEESEECVIM</sequence>
<accession>A0A5J4YR74</accession>
<evidence type="ECO:0000256" key="2">
    <source>
        <dbReference type="ARBA" id="ARBA00023043"/>
    </source>
</evidence>
<evidence type="ECO:0000256" key="1">
    <source>
        <dbReference type="ARBA" id="ARBA00022737"/>
    </source>
</evidence>
<dbReference type="Proteomes" id="UP000324585">
    <property type="component" value="Unassembled WGS sequence"/>
</dbReference>
<organism evidence="4 5">
    <name type="scientific">Porphyridium purpureum</name>
    <name type="common">Red alga</name>
    <name type="synonym">Porphyridium cruentum</name>
    <dbReference type="NCBI Taxonomy" id="35688"/>
    <lineage>
        <taxon>Eukaryota</taxon>
        <taxon>Rhodophyta</taxon>
        <taxon>Bangiophyceae</taxon>
        <taxon>Porphyridiales</taxon>
        <taxon>Porphyridiaceae</taxon>
        <taxon>Porphyridium</taxon>
    </lineage>
</organism>
<proteinExistence type="predicted"/>
<dbReference type="InterPro" id="IPR036770">
    <property type="entry name" value="Ankyrin_rpt-contain_sf"/>
</dbReference>
<comment type="caution">
    <text evidence="4">The sequence shown here is derived from an EMBL/GenBank/DDBJ whole genome shotgun (WGS) entry which is preliminary data.</text>
</comment>
<dbReference type="SMART" id="SM00248">
    <property type="entry name" value="ANK"/>
    <property type="match status" value="10"/>
</dbReference>
<feature type="repeat" description="ANK" evidence="3">
    <location>
        <begin position="49"/>
        <end position="81"/>
    </location>
</feature>
<dbReference type="AlphaFoldDB" id="A0A5J4YR74"/>
<feature type="repeat" description="ANK" evidence="3">
    <location>
        <begin position="217"/>
        <end position="249"/>
    </location>
</feature>
<gene>
    <name evidence="4" type="ORF">FVE85_8669</name>
</gene>
<dbReference type="Pfam" id="PF12796">
    <property type="entry name" value="Ank_2"/>
    <property type="match status" value="3"/>
</dbReference>
<evidence type="ECO:0000313" key="5">
    <source>
        <dbReference type="Proteomes" id="UP000324585"/>
    </source>
</evidence>
<name>A0A5J4YR74_PORPP</name>
<evidence type="ECO:0000313" key="4">
    <source>
        <dbReference type="EMBL" id="KAA8493224.1"/>
    </source>
</evidence>